<feature type="chain" id="PRO_5020851165" description="Ricin B lectin domain-containing protein" evidence="1">
    <location>
        <begin position="25"/>
        <end position="177"/>
    </location>
</feature>
<feature type="signal peptide" evidence="1">
    <location>
        <begin position="1"/>
        <end position="24"/>
    </location>
</feature>
<keyword evidence="3" id="KW-1185">Reference proteome</keyword>
<evidence type="ECO:0000313" key="2">
    <source>
        <dbReference type="EMBL" id="RXH58916.1"/>
    </source>
</evidence>
<reference evidence="3" key="2">
    <citation type="submission" date="2019-02" db="EMBL/GenBank/DDBJ databases">
        <title>Granulicella sibirica sp. nov., a psychrotolerant acidobacterium isolated from an organic soil layer in forested tundra, West Siberia.</title>
        <authorList>
            <person name="Oshkin I.Y."/>
            <person name="Kulichevskaya I.S."/>
            <person name="Rijpstra W.I.C."/>
            <person name="Sinninghe Damste J.S."/>
            <person name="Rakitin A.L."/>
            <person name="Ravin N.V."/>
            <person name="Dedysh S.N."/>
        </authorList>
    </citation>
    <scope>NUCLEOTIDE SEQUENCE [LARGE SCALE GENOMIC DNA]</scope>
    <source>
        <strain evidence="3">AF10</strain>
    </source>
</reference>
<reference evidence="2 3" key="1">
    <citation type="submission" date="2018-11" db="EMBL/GenBank/DDBJ databases">
        <authorList>
            <person name="Mardanov A.V."/>
            <person name="Ravin N.V."/>
            <person name="Dedysh S.N."/>
        </authorList>
    </citation>
    <scope>NUCLEOTIDE SEQUENCE [LARGE SCALE GENOMIC DNA]</scope>
    <source>
        <strain evidence="2 3">AF10</strain>
    </source>
</reference>
<dbReference type="SUPFAM" id="SSF50370">
    <property type="entry name" value="Ricin B-like lectins"/>
    <property type="match status" value="1"/>
</dbReference>
<name>A0A4Q0TAW0_9BACT</name>
<evidence type="ECO:0008006" key="4">
    <source>
        <dbReference type="Google" id="ProtNLM"/>
    </source>
</evidence>
<proteinExistence type="predicted"/>
<keyword evidence="1" id="KW-0732">Signal</keyword>
<dbReference type="AlphaFoldDB" id="A0A4Q0TAW0"/>
<gene>
    <name evidence="2" type="ORF">GRAN_2226</name>
</gene>
<dbReference type="Proteomes" id="UP000289437">
    <property type="component" value="Unassembled WGS sequence"/>
</dbReference>
<comment type="caution">
    <text evidence="2">The sequence shown here is derived from an EMBL/GenBank/DDBJ whole genome shotgun (WGS) entry which is preliminary data.</text>
</comment>
<dbReference type="EMBL" id="RDSM01000001">
    <property type="protein sequence ID" value="RXH58916.1"/>
    <property type="molecule type" value="Genomic_DNA"/>
</dbReference>
<dbReference type="Gene3D" id="2.80.10.50">
    <property type="match status" value="1"/>
</dbReference>
<evidence type="ECO:0000313" key="3">
    <source>
        <dbReference type="Proteomes" id="UP000289437"/>
    </source>
</evidence>
<dbReference type="CDD" id="cd00161">
    <property type="entry name" value="beta-trefoil_Ricin-like"/>
    <property type="match status" value="1"/>
</dbReference>
<accession>A0A4Q0TAW0</accession>
<sequence>MGRMNFALMIVLALQMVAGGSPSAANSSVVQPQGSHGVRNEQYGLMLRPRDASNKDGEPIVLYPYETWKCMAWKFESAQDGVRLVNYFTSKSFEVQAVGGTSVVAQKPATPEAREKETMHFVAVEAGLYKIEVQGGAGVLTAVDSDGRGDIRVVVQPWKQTAAQKWQLVDLPDHFTA</sequence>
<dbReference type="InterPro" id="IPR035992">
    <property type="entry name" value="Ricin_B-like_lectins"/>
</dbReference>
<evidence type="ECO:0000256" key="1">
    <source>
        <dbReference type="SAM" id="SignalP"/>
    </source>
</evidence>
<protein>
    <recommendedName>
        <fullName evidence="4">Ricin B lectin domain-containing protein</fullName>
    </recommendedName>
</protein>
<organism evidence="2 3">
    <name type="scientific">Granulicella sibirica</name>
    <dbReference type="NCBI Taxonomy" id="2479048"/>
    <lineage>
        <taxon>Bacteria</taxon>
        <taxon>Pseudomonadati</taxon>
        <taxon>Acidobacteriota</taxon>
        <taxon>Terriglobia</taxon>
        <taxon>Terriglobales</taxon>
        <taxon>Acidobacteriaceae</taxon>
        <taxon>Granulicella</taxon>
    </lineage>
</organism>